<dbReference type="STRING" id="33968.BMS77_07450"/>
<evidence type="ECO:0000313" key="3">
    <source>
        <dbReference type="Proteomes" id="UP000192288"/>
    </source>
</evidence>
<dbReference type="InterPro" id="IPR001509">
    <property type="entry name" value="Epimerase_deHydtase"/>
</dbReference>
<dbReference type="InterPro" id="IPR051207">
    <property type="entry name" value="ComplexI_NDUFA9_subunit"/>
</dbReference>
<comment type="caution">
    <text evidence="2">The sequence shown here is derived from an EMBL/GenBank/DDBJ whole genome shotgun (WGS) entry which is preliminary data.</text>
</comment>
<evidence type="ECO:0000259" key="1">
    <source>
        <dbReference type="Pfam" id="PF01370"/>
    </source>
</evidence>
<feature type="domain" description="NAD-dependent epimerase/dehydratase" evidence="1">
    <location>
        <begin position="8"/>
        <end position="116"/>
    </location>
</feature>
<dbReference type="GO" id="GO:0044877">
    <property type="term" value="F:protein-containing complex binding"/>
    <property type="evidence" value="ECO:0007669"/>
    <property type="project" value="TreeGrafter"/>
</dbReference>
<dbReference type="Pfam" id="PF01370">
    <property type="entry name" value="Epimerase"/>
    <property type="match status" value="1"/>
</dbReference>
<proteinExistence type="predicted"/>
<dbReference type="PANTHER" id="PTHR12126">
    <property type="entry name" value="NADH-UBIQUINONE OXIDOREDUCTASE 39 KDA SUBUNIT-RELATED"/>
    <property type="match status" value="1"/>
</dbReference>
<dbReference type="SUPFAM" id="SSF51735">
    <property type="entry name" value="NAD(P)-binding Rossmann-fold domains"/>
    <property type="match status" value="1"/>
</dbReference>
<dbReference type="AlphaFoldDB" id="A0A1X0VCP9"/>
<gene>
    <name evidence="2" type="ORF">BMR96_06865</name>
</gene>
<dbReference type="Proteomes" id="UP000192288">
    <property type="component" value="Unassembled WGS sequence"/>
</dbReference>
<protein>
    <submittedName>
        <fullName evidence="2">Nucleoside-diphosphate sugar epimerase</fullName>
    </submittedName>
</protein>
<organism evidence="2 3">
    <name type="scientific">Leuconostoc pseudomesenteroides</name>
    <dbReference type="NCBI Taxonomy" id="33968"/>
    <lineage>
        <taxon>Bacteria</taxon>
        <taxon>Bacillati</taxon>
        <taxon>Bacillota</taxon>
        <taxon>Bacilli</taxon>
        <taxon>Lactobacillales</taxon>
        <taxon>Lactobacillaceae</taxon>
        <taxon>Leuconostoc</taxon>
    </lineage>
</organism>
<dbReference type="Gene3D" id="3.40.50.720">
    <property type="entry name" value="NAD(P)-binding Rossmann-like Domain"/>
    <property type="match status" value="1"/>
</dbReference>
<dbReference type="PANTHER" id="PTHR12126:SF16">
    <property type="entry name" value="MIOREX COMPLEX COMPONENT 2"/>
    <property type="match status" value="1"/>
</dbReference>
<evidence type="ECO:0000313" key="2">
    <source>
        <dbReference type="EMBL" id="ORI97515.1"/>
    </source>
</evidence>
<dbReference type="EMBL" id="MPLS01000023">
    <property type="protein sequence ID" value="ORI97515.1"/>
    <property type="molecule type" value="Genomic_DNA"/>
</dbReference>
<name>A0A1X0VCP9_LEUPS</name>
<dbReference type="RefSeq" id="WP_004911890.1">
    <property type="nucleotide sequence ID" value="NZ_MPLS01000023.1"/>
</dbReference>
<dbReference type="InterPro" id="IPR036291">
    <property type="entry name" value="NAD(P)-bd_dom_sf"/>
</dbReference>
<dbReference type="eggNOG" id="COG0702">
    <property type="taxonomic scope" value="Bacteria"/>
</dbReference>
<reference evidence="2 3" key="1">
    <citation type="journal article" date="2017" name="Front. Microbiol.">
        <title>Genomic Characterization of Dairy Associated Leuconostoc Species and Diversity of Leuconostocs in Undefined Mixed Mesophilic Starter Cultures.</title>
        <authorList>
            <person name="Frantzen C.A."/>
            <person name="Kot W."/>
            <person name="Pedersen T.B."/>
            <person name="Ardo Y.M."/>
            <person name="Broadbent J.R."/>
            <person name="Neve H."/>
            <person name="Hansen L.H."/>
            <person name="Dal Bello F."/>
            <person name="Ostlie H.M."/>
            <person name="Kleppen H.P."/>
            <person name="Vogensen F.K."/>
            <person name="Holo H."/>
        </authorList>
    </citation>
    <scope>NUCLEOTIDE SEQUENCE [LARGE SCALE GENOMIC DNA]</scope>
    <source>
        <strain evidence="2 3">LMGCF08</strain>
    </source>
</reference>
<sequence>MIEKKQKIVIVGGTGFVGQGLIKYLSSELFEVHSISRHPFNGKPGDQTHYHAIALSDSEQLRPIVSDADWVIDAVGILLPNPLKNQTYQNSSYEPAHQLIHLLAQEIKPKFLFISANAGPFFMRPYLKAKLAVEREMAQALPGRAFAVYPGIIFDPARQSSYWPGVTLTHLKSIAYFNKFRPVARSEFAKEVAGILTGKPSPLLRRTVNKI</sequence>
<accession>A0A1X0VCP9</accession>